<gene>
    <name evidence="2" type="ORF">V5N11_019639</name>
</gene>
<evidence type="ECO:0000313" key="3">
    <source>
        <dbReference type="Proteomes" id="UP001558713"/>
    </source>
</evidence>
<organism evidence="2 3">
    <name type="scientific">Cardamine amara subsp. amara</name>
    <dbReference type="NCBI Taxonomy" id="228776"/>
    <lineage>
        <taxon>Eukaryota</taxon>
        <taxon>Viridiplantae</taxon>
        <taxon>Streptophyta</taxon>
        <taxon>Embryophyta</taxon>
        <taxon>Tracheophyta</taxon>
        <taxon>Spermatophyta</taxon>
        <taxon>Magnoliopsida</taxon>
        <taxon>eudicotyledons</taxon>
        <taxon>Gunneridae</taxon>
        <taxon>Pentapetalae</taxon>
        <taxon>rosids</taxon>
        <taxon>malvids</taxon>
        <taxon>Brassicales</taxon>
        <taxon>Brassicaceae</taxon>
        <taxon>Cardamineae</taxon>
        <taxon>Cardamine</taxon>
    </lineage>
</organism>
<proteinExistence type="predicted"/>
<evidence type="ECO:0000259" key="1">
    <source>
        <dbReference type="Pfam" id="PF03732"/>
    </source>
</evidence>
<dbReference type="EMBL" id="JBANAX010000631">
    <property type="protein sequence ID" value="KAL1200136.1"/>
    <property type="molecule type" value="Genomic_DNA"/>
</dbReference>
<accession>A0ABD1A213</accession>
<comment type="caution">
    <text evidence="2">The sequence shown here is derived from an EMBL/GenBank/DDBJ whole genome shotgun (WGS) entry which is preliminary data.</text>
</comment>
<dbReference type="Proteomes" id="UP001558713">
    <property type="component" value="Unassembled WGS sequence"/>
</dbReference>
<protein>
    <recommendedName>
        <fullName evidence="1">Retrotransposon gag domain-containing protein</fullName>
    </recommendedName>
</protein>
<dbReference type="AlphaFoldDB" id="A0ABD1A213"/>
<keyword evidence="3" id="KW-1185">Reference proteome</keyword>
<dbReference type="InterPro" id="IPR005162">
    <property type="entry name" value="Retrotrans_gag_dom"/>
</dbReference>
<sequence>MKVKLMDYNGTSGWKSHLTGFRIAFARVQIKEGEEDGGHCKLFVENLVGPALIWITLMQGLISNFDKLAISFVQHYSMFKDEGTTDDELWNLTQRTQPLRKYITKFKETMVKILNLSDSAAS</sequence>
<feature type="domain" description="Retrotransposon gag" evidence="1">
    <location>
        <begin position="41"/>
        <end position="114"/>
    </location>
</feature>
<evidence type="ECO:0000313" key="2">
    <source>
        <dbReference type="EMBL" id="KAL1200136.1"/>
    </source>
</evidence>
<reference evidence="2 3" key="1">
    <citation type="submission" date="2024-04" db="EMBL/GenBank/DDBJ databases">
        <title>Genome assembly C_amara_ONT_v2.</title>
        <authorList>
            <person name="Yant L."/>
            <person name="Moore C."/>
            <person name="Slenker M."/>
        </authorList>
    </citation>
    <scope>NUCLEOTIDE SEQUENCE [LARGE SCALE GENOMIC DNA]</scope>
    <source>
        <tissue evidence="2">Leaf</tissue>
    </source>
</reference>
<name>A0ABD1A213_CARAN</name>
<dbReference type="Pfam" id="PF03732">
    <property type="entry name" value="Retrotrans_gag"/>
    <property type="match status" value="1"/>
</dbReference>